<sequence>MQKAQKQRMTRHPGLGRLTAGLATATVLCVTATGCVTVHGELEVLPGAKKSEAAQALEDFTDAYNAADKAFDPALDADRVTGSLGAINQAGLKARRTYNPEGNKAHKPLVLDDATYVIPKKAGWPRWFLADTDSNRDRDGGKLDTRWLVVFVRTGPDAPWKAAYLGVLPASQVPEFALDGDGLATPVKPQDDELAVAPADLSASYTGYLQNGSPDVFTPSTSTSGWRETRRTTRRAGFSYQYIDQPLTDSTFAPLGLRTEDGGALVFFNSKHFERQVAAKGLRPEVNPDVKALLTGEVNSTLTKERVSSQLVHVPPRAAGAGSGADTGAGGKVRMLNRLPGLIAAKGE</sequence>
<name>A0ABN8UZC1_STRGL</name>
<accession>A0ABN8UZC1</accession>
<dbReference type="InterPro" id="IPR058407">
    <property type="entry name" value="DUF8094"/>
</dbReference>
<keyword evidence="3" id="KW-1185">Reference proteome</keyword>
<proteinExistence type="predicted"/>
<dbReference type="PROSITE" id="PS51257">
    <property type="entry name" value="PROKAR_LIPOPROTEIN"/>
    <property type="match status" value="1"/>
</dbReference>
<protein>
    <recommendedName>
        <fullName evidence="1">DUF8094 domain-containing protein</fullName>
    </recommendedName>
</protein>
<evidence type="ECO:0000259" key="1">
    <source>
        <dbReference type="Pfam" id="PF26366"/>
    </source>
</evidence>
<evidence type="ECO:0000313" key="2">
    <source>
        <dbReference type="EMBL" id="CAH9414379.1"/>
    </source>
</evidence>
<reference evidence="2" key="1">
    <citation type="submission" date="2022-03" db="EMBL/GenBank/DDBJ databases">
        <authorList>
            <person name="Leyn A S."/>
        </authorList>
    </citation>
    <scope>NUCLEOTIDE SEQUENCE</scope>
    <source>
        <strain evidence="2">Streptomyces globisporus 4-3</strain>
    </source>
</reference>
<gene>
    <name evidence="2" type="ORF">SGL43_01382</name>
</gene>
<dbReference type="Proteomes" id="UP001154015">
    <property type="component" value="Unassembled WGS sequence"/>
</dbReference>
<dbReference type="EMBL" id="CAKXYP010000003">
    <property type="protein sequence ID" value="CAH9414379.1"/>
    <property type="molecule type" value="Genomic_DNA"/>
</dbReference>
<comment type="caution">
    <text evidence="2">The sequence shown here is derived from an EMBL/GenBank/DDBJ whole genome shotgun (WGS) entry which is preliminary data.</text>
</comment>
<feature type="domain" description="DUF8094" evidence="1">
    <location>
        <begin position="50"/>
        <end position="320"/>
    </location>
</feature>
<dbReference type="Pfam" id="PF26366">
    <property type="entry name" value="DUF8094"/>
    <property type="match status" value="1"/>
</dbReference>
<evidence type="ECO:0000313" key="3">
    <source>
        <dbReference type="Proteomes" id="UP001154015"/>
    </source>
</evidence>
<organism evidence="2 3">
    <name type="scientific">Streptomyces globisporus</name>
    <dbReference type="NCBI Taxonomy" id="1908"/>
    <lineage>
        <taxon>Bacteria</taxon>
        <taxon>Bacillati</taxon>
        <taxon>Actinomycetota</taxon>
        <taxon>Actinomycetes</taxon>
        <taxon>Kitasatosporales</taxon>
        <taxon>Streptomycetaceae</taxon>
        <taxon>Streptomyces</taxon>
    </lineage>
</organism>